<evidence type="ECO:0000256" key="10">
    <source>
        <dbReference type="RuleBase" id="RU000682"/>
    </source>
</evidence>
<dbReference type="SMART" id="SM00389">
    <property type="entry name" value="HOX"/>
    <property type="match status" value="1"/>
</dbReference>
<organism evidence="13 14">
    <name type="scientific">Nasonia vitripennis</name>
    <name type="common">Parasitic wasp</name>
    <dbReference type="NCBI Taxonomy" id="7425"/>
    <lineage>
        <taxon>Eukaryota</taxon>
        <taxon>Metazoa</taxon>
        <taxon>Ecdysozoa</taxon>
        <taxon>Arthropoda</taxon>
        <taxon>Hexapoda</taxon>
        <taxon>Insecta</taxon>
        <taxon>Pterygota</taxon>
        <taxon>Neoptera</taxon>
        <taxon>Endopterygota</taxon>
        <taxon>Hymenoptera</taxon>
        <taxon>Apocrita</taxon>
        <taxon>Proctotrupomorpha</taxon>
        <taxon>Chalcidoidea</taxon>
        <taxon>Pteromalidae</taxon>
        <taxon>Pteromalinae</taxon>
        <taxon>Nasonia</taxon>
    </lineage>
</organism>
<evidence type="ECO:0000256" key="11">
    <source>
        <dbReference type="SAM" id="MobiDB-lite"/>
    </source>
</evidence>
<proteinExistence type="predicted"/>
<dbReference type="RefSeq" id="XP_003425474.2">
    <property type="nucleotide sequence ID" value="XM_003425426.4"/>
</dbReference>
<keyword evidence="14" id="KW-1185">Reference proteome</keyword>
<reference evidence="13" key="1">
    <citation type="submission" date="2021-01" db="UniProtKB">
        <authorList>
            <consortium name="EnsemblMetazoa"/>
        </authorList>
    </citation>
    <scope>IDENTIFICATION</scope>
</reference>
<keyword evidence="5 9" id="KW-0539">Nucleus</keyword>
<accession>A0A7M7LNJ3</accession>
<evidence type="ECO:0000256" key="3">
    <source>
        <dbReference type="ARBA" id="ARBA00023125"/>
    </source>
</evidence>
<dbReference type="GO" id="GO:0005634">
    <property type="term" value="C:nucleus"/>
    <property type="evidence" value="ECO:0007669"/>
    <property type="project" value="UniProtKB-SubCell"/>
</dbReference>
<dbReference type="InterPro" id="IPR001356">
    <property type="entry name" value="HD"/>
</dbReference>
<comment type="subcellular location">
    <subcellularLocation>
        <location evidence="1 9 10">Nucleus</location>
    </subcellularLocation>
</comment>
<keyword evidence="4 9" id="KW-0371">Homeobox</keyword>
<dbReference type="GO" id="GO:0003677">
    <property type="term" value="F:DNA binding"/>
    <property type="evidence" value="ECO:0007669"/>
    <property type="project" value="UniProtKB-UniRule"/>
</dbReference>
<dbReference type="Pfam" id="PF00046">
    <property type="entry name" value="Homeodomain"/>
    <property type="match status" value="1"/>
</dbReference>
<dbReference type="AlphaFoldDB" id="A0A7M7LNJ3"/>
<feature type="domain" description="Homeobox" evidence="12">
    <location>
        <begin position="148"/>
        <end position="208"/>
    </location>
</feature>
<dbReference type="GO" id="GO:0007601">
    <property type="term" value="P:visual perception"/>
    <property type="evidence" value="ECO:0007669"/>
    <property type="project" value="UniProtKB-KW"/>
</dbReference>
<dbReference type="KEGG" id="nvi:100680084"/>
<evidence type="ECO:0000256" key="6">
    <source>
        <dbReference type="ARBA" id="ARBA00023305"/>
    </source>
</evidence>
<evidence type="ECO:0000313" key="13">
    <source>
        <dbReference type="EnsemblMetazoa" id="XP_003425474"/>
    </source>
</evidence>
<dbReference type="InterPro" id="IPR020479">
    <property type="entry name" value="HD_metazoa"/>
</dbReference>
<evidence type="ECO:0000256" key="8">
    <source>
        <dbReference type="ARBA" id="ARBA00068739"/>
    </source>
</evidence>
<feature type="DNA-binding region" description="Homeobox" evidence="9">
    <location>
        <begin position="150"/>
        <end position="209"/>
    </location>
</feature>
<evidence type="ECO:0000256" key="5">
    <source>
        <dbReference type="ARBA" id="ARBA00023242"/>
    </source>
</evidence>
<feature type="region of interest" description="Disordered" evidence="11">
    <location>
        <begin position="26"/>
        <end position="87"/>
    </location>
</feature>
<evidence type="ECO:0000256" key="1">
    <source>
        <dbReference type="ARBA" id="ARBA00004123"/>
    </source>
</evidence>
<dbReference type="EnsemblMetazoa" id="XM_003425426">
    <property type="protein sequence ID" value="XP_003425474"/>
    <property type="gene ID" value="LOC100680084"/>
</dbReference>
<evidence type="ECO:0000256" key="2">
    <source>
        <dbReference type="ARBA" id="ARBA00022473"/>
    </source>
</evidence>
<protein>
    <recommendedName>
        <fullName evidence="8">Homeobox protein rough</fullName>
    </recommendedName>
</protein>
<keyword evidence="3 9" id="KW-0238">DNA-binding</keyword>
<feature type="compositionally biased region" description="Basic and acidic residues" evidence="11">
    <location>
        <begin position="67"/>
        <end position="76"/>
    </location>
</feature>
<dbReference type="SUPFAM" id="SSF46689">
    <property type="entry name" value="Homeodomain-like"/>
    <property type="match status" value="1"/>
</dbReference>
<dbReference type="Gene3D" id="1.10.10.60">
    <property type="entry name" value="Homeodomain-like"/>
    <property type="match status" value="1"/>
</dbReference>
<dbReference type="PANTHER" id="PTHR24333">
    <property type="entry name" value="HOMEO BOX HB9 LIKE A-RELATED"/>
    <property type="match status" value="1"/>
</dbReference>
<dbReference type="GO" id="GO:0000981">
    <property type="term" value="F:DNA-binding transcription factor activity, RNA polymerase II-specific"/>
    <property type="evidence" value="ECO:0007669"/>
    <property type="project" value="InterPro"/>
</dbReference>
<dbReference type="InterPro" id="IPR050848">
    <property type="entry name" value="Homeobox_TF"/>
</dbReference>
<comment type="function">
    <text evidence="7">Required to establish the unique cell identity of photoreceptors R2 and R5 and consequently for ommatidial assembly in the developing eye imaginal disk. Repression of expression in R8 photoreceptor by senseless (sens) is an essential mechanism of R8 cell fate determination.</text>
</comment>
<evidence type="ECO:0000259" key="12">
    <source>
        <dbReference type="PROSITE" id="PS50071"/>
    </source>
</evidence>
<evidence type="ECO:0000313" key="14">
    <source>
        <dbReference type="Proteomes" id="UP000002358"/>
    </source>
</evidence>
<dbReference type="SMR" id="A0A7M7LNJ3"/>
<dbReference type="PROSITE" id="PS50071">
    <property type="entry name" value="HOMEOBOX_2"/>
    <property type="match status" value="1"/>
</dbReference>
<dbReference type="PANTHER" id="PTHR24333:SF8">
    <property type="entry name" value="HOMEOBOX PROTEIN CEH-62"/>
    <property type="match status" value="1"/>
</dbReference>
<keyword evidence="6" id="KW-0716">Sensory transduction</keyword>
<dbReference type="GeneID" id="100680084"/>
<dbReference type="InterPro" id="IPR009057">
    <property type="entry name" value="Homeodomain-like_sf"/>
</dbReference>
<dbReference type="PRINTS" id="PR00024">
    <property type="entry name" value="HOMEOBOX"/>
</dbReference>
<dbReference type="GO" id="GO:0048663">
    <property type="term" value="P:neuron fate commitment"/>
    <property type="evidence" value="ECO:0007669"/>
    <property type="project" value="UniProtKB-ARBA"/>
</dbReference>
<name>A0A7M7LNJ3_NASVI</name>
<keyword evidence="2" id="KW-0217">Developmental protein</keyword>
<sequence>MSKMCVTSVVTKKTRPSLPREFFARIYETERQQPSASNNNPDDEDEEEEEEVEVDVTSGTDDEEDDRLCAKSKEESNGVGAGNRAGFATEVPQQPPFAPRLFLQPAAPPHWNPLQLAQLHGISGHASRVEQHLQGLAAFWARRKKKEGRPRRQRTTFSSEQTLRLESEYRQGEYISRARRFELANGLKLTETQIKIWFQNRRAKDKRLEKAQQDQHLRNIAIAGGLMMGVQLPGALCRFCQAPFCLCACLRTPTTIQQPTTTTMTATTTAMSLEAKPPTSTASM</sequence>
<dbReference type="OrthoDB" id="6159439at2759"/>
<evidence type="ECO:0000256" key="7">
    <source>
        <dbReference type="ARBA" id="ARBA00056641"/>
    </source>
</evidence>
<feature type="compositionally biased region" description="Acidic residues" evidence="11">
    <location>
        <begin position="41"/>
        <end position="66"/>
    </location>
</feature>
<evidence type="ECO:0000256" key="9">
    <source>
        <dbReference type="PROSITE-ProRule" id="PRU00108"/>
    </source>
</evidence>
<evidence type="ECO:0000256" key="4">
    <source>
        <dbReference type="ARBA" id="ARBA00023155"/>
    </source>
</evidence>
<dbReference type="Proteomes" id="UP000002358">
    <property type="component" value="Chromosome 1"/>
</dbReference>
<dbReference type="InParanoid" id="A0A7M7LNJ3"/>
<dbReference type="FunFam" id="1.10.10.60:FF:000417">
    <property type="entry name" value="Even-skipped homeobox 1"/>
    <property type="match status" value="1"/>
</dbReference>
<keyword evidence="6" id="KW-0844">Vision</keyword>
<dbReference type="PROSITE" id="PS00027">
    <property type="entry name" value="HOMEOBOX_1"/>
    <property type="match status" value="1"/>
</dbReference>
<dbReference type="InterPro" id="IPR017970">
    <property type="entry name" value="Homeobox_CS"/>
</dbReference>
<dbReference type="CDD" id="cd00086">
    <property type="entry name" value="homeodomain"/>
    <property type="match status" value="1"/>
</dbReference>